<keyword evidence="11" id="KW-1185">Reference proteome</keyword>
<keyword evidence="5" id="KW-0507">mRNA processing</keyword>
<proteinExistence type="inferred from homology"/>
<evidence type="ECO:0000256" key="1">
    <source>
        <dbReference type="ARBA" id="ARBA00003632"/>
    </source>
</evidence>
<reference evidence="10 11" key="1">
    <citation type="submission" date="2016-10" db="EMBL/GenBank/DDBJ databases">
        <title>Genome sequence of the basidiomycete white-rot fungus Trametes pubescens.</title>
        <authorList>
            <person name="Makela M.R."/>
            <person name="Granchi Z."/>
            <person name="Peng M."/>
            <person name="De Vries R.P."/>
            <person name="Grigoriev I."/>
            <person name="Riley R."/>
            <person name="Hilden K."/>
        </authorList>
    </citation>
    <scope>NUCLEOTIDE SEQUENCE [LARGE SCALE GENOMIC DNA]</scope>
    <source>
        <strain evidence="10 11">FBCC735</strain>
    </source>
</reference>
<name>A0A1M2VUD2_TRAPU</name>
<feature type="compositionally biased region" description="Basic and acidic residues" evidence="8">
    <location>
        <begin position="192"/>
        <end position="206"/>
    </location>
</feature>
<evidence type="ECO:0000256" key="2">
    <source>
        <dbReference type="ARBA" id="ARBA00004123"/>
    </source>
</evidence>
<sequence length="228" mass="24705">MSSRREPIRRDRSRDRDDRGGGRDRYPPRGAPRRSRSRSPPRRGERNWRGSGMRLCNVYYNSRSVSTVCLQTGEIPQVVIEKTIVATGTGGMTVGTIDETTGGATTGTGETTTATQDGNPFRLPGLTETECVTGTGTLGTPEVEPSGSRPPTEAEAPADGAEEGETMDATNEDDAAMMAMMGLSGFGTTKGKHVEGNQEGSADVKKMRTWRQYMNRRGGFNRPLDKIK</sequence>
<feature type="compositionally biased region" description="Low complexity" evidence="8">
    <location>
        <begin position="150"/>
        <end position="159"/>
    </location>
</feature>
<dbReference type="Pfam" id="PF08648">
    <property type="entry name" value="SNRNP27"/>
    <property type="match status" value="1"/>
</dbReference>
<evidence type="ECO:0000256" key="7">
    <source>
        <dbReference type="ARBA" id="ARBA00023242"/>
    </source>
</evidence>
<protein>
    <submittedName>
        <fullName evidence="10">U4/U6.U5 small nuclear ribonucleoprotein 27 kDa protein</fullName>
    </submittedName>
</protein>
<evidence type="ECO:0000256" key="8">
    <source>
        <dbReference type="SAM" id="MobiDB-lite"/>
    </source>
</evidence>
<dbReference type="AlphaFoldDB" id="A0A1M2VUD2"/>
<comment type="similarity">
    <text evidence="3">Belongs to the SNUT3 family.</text>
</comment>
<evidence type="ECO:0000256" key="5">
    <source>
        <dbReference type="ARBA" id="ARBA00022664"/>
    </source>
</evidence>
<comment type="subcellular location">
    <subcellularLocation>
        <location evidence="2">Nucleus</location>
    </subcellularLocation>
</comment>
<feature type="region of interest" description="Disordered" evidence="8">
    <location>
        <begin position="1"/>
        <end position="49"/>
    </location>
</feature>
<evidence type="ECO:0000256" key="4">
    <source>
        <dbReference type="ARBA" id="ARBA00011825"/>
    </source>
</evidence>
<dbReference type="PANTHER" id="PTHR31077">
    <property type="entry name" value="U4/U6.U5 SMALL NUCLEAR RIBONUCLEOPROTEIN 27 KDA PROTEIN"/>
    <property type="match status" value="1"/>
</dbReference>
<dbReference type="InterPro" id="IPR013957">
    <property type="entry name" value="SNRNP27"/>
</dbReference>
<dbReference type="PANTHER" id="PTHR31077:SF1">
    <property type="entry name" value="U4_U6.U5 SMALL NUCLEAR RIBONUCLEOPROTEIN 27 KDA PROTEIN"/>
    <property type="match status" value="1"/>
</dbReference>
<feature type="domain" description="U4/U6.U5 small nuclear ribonucleoprotein 27kDa protein" evidence="9">
    <location>
        <begin position="172"/>
        <end position="227"/>
    </location>
</feature>
<feature type="region of interest" description="Disordered" evidence="8">
    <location>
        <begin position="188"/>
        <end position="208"/>
    </location>
</feature>
<feature type="compositionally biased region" description="Basic residues" evidence="8">
    <location>
        <begin position="31"/>
        <end position="41"/>
    </location>
</feature>
<comment type="caution">
    <text evidence="10">The sequence shown here is derived from an EMBL/GenBank/DDBJ whole genome shotgun (WGS) entry which is preliminary data.</text>
</comment>
<dbReference type="Proteomes" id="UP000184267">
    <property type="component" value="Unassembled WGS sequence"/>
</dbReference>
<organism evidence="10 11">
    <name type="scientific">Trametes pubescens</name>
    <name type="common">White-rot fungus</name>
    <dbReference type="NCBI Taxonomy" id="154538"/>
    <lineage>
        <taxon>Eukaryota</taxon>
        <taxon>Fungi</taxon>
        <taxon>Dikarya</taxon>
        <taxon>Basidiomycota</taxon>
        <taxon>Agaricomycotina</taxon>
        <taxon>Agaricomycetes</taxon>
        <taxon>Polyporales</taxon>
        <taxon>Polyporaceae</taxon>
        <taxon>Trametes</taxon>
    </lineage>
</organism>
<accession>A0A1M2VUD2</accession>
<dbReference type="STRING" id="154538.A0A1M2VUD2"/>
<evidence type="ECO:0000256" key="3">
    <source>
        <dbReference type="ARBA" id="ARBA00008218"/>
    </source>
</evidence>
<dbReference type="GO" id="GO:0071011">
    <property type="term" value="C:precatalytic spliceosome"/>
    <property type="evidence" value="ECO:0007669"/>
    <property type="project" value="TreeGrafter"/>
</dbReference>
<comment type="subunit">
    <text evidence="4">Part of a tri-snRNP complex.</text>
</comment>
<comment type="function">
    <text evidence="1">May play a role in mRNA splicing.</text>
</comment>
<dbReference type="GO" id="GO:0006397">
    <property type="term" value="P:mRNA processing"/>
    <property type="evidence" value="ECO:0007669"/>
    <property type="project" value="UniProtKB-KW"/>
</dbReference>
<keyword evidence="6" id="KW-0508">mRNA splicing</keyword>
<evidence type="ECO:0000313" key="10">
    <source>
        <dbReference type="EMBL" id="OJT11146.1"/>
    </source>
</evidence>
<feature type="compositionally biased region" description="Low complexity" evidence="8">
    <location>
        <begin position="95"/>
        <end position="115"/>
    </location>
</feature>
<feature type="compositionally biased region" description="Basic and acidic residues" evidence="8">
    <location>
        <begin position="1"/>
        <end position="27"/>
    </location>
</feature>
<evidence type="ECO:0000313" key="11">
    <source>
        <dbReference type="Proteomes" id="UP000184267"/>
    </source>
</evidence>
<feature type="region of interest" description="Disordered" evidence="8">
    <location>
        <begin position="95"/>
        <end position="166"/>
    </location>
</feature>
<dbReference type="GO" id="GO:0008380">
    <property type="term" value="P:RNA splicing"/>
    <property type="evidence" value="ECO:0007669"/>
    <property type="project" value="UniProtKB-KW"/>
</dbReference>
<dbReference type="OrthoDB" id="21368at2759"/>
<keyword evidence="10" id="KW-0687">Ribonucleoprotein</keyword>
<dbReference type="EMBL" id="MNAD01000683">
    <property type="protein sequence ID" value="OJT11146.1"/>
    <property type="molecule type" value="Genomic_DNA"/>
</dbReference>
<gene>
    <name evidence="10" type="ORF">TRAPUB_12331</name>
</gene>
<keyword evidence="7" id="KW-0539">Nucleus</keyword>
<evidence type="ECO:0000256" key="6">
    <source>
        <dbReference type="ARBA" id="ARBA00023187"/>
    </source>
</evidence>
<evidence type="ECO:0000259" key="9">
    <source>
        <dbReference type="Pfam" id="PF08648"/>
    </source>
</evidence>